<evidence type="ECO:0008006" key="9">
    <source>
        <dbReference type="Google" id="ProtNLM"/>
    </source>
</evidence>
<dbReference type="GO" id="GO:0017183">
    <property type="term" value="P:protein histidyl modification to diphthamide"/>
    <property type="evidence" value="ECO:0007669"/>
    <property type="project" value="UniProtKB-UniPathway"/>
</dbReference>
<dbReference type="Pfam" id="PF01866">
    <property type="entry name" value="Diphthamide_syn"/>
    <property type="match status" value="1"/>
</dbReference>
<keyword evidence="4" id="KW-0479">Metal-binding</keyword>
<dbReference type="SFLD" id="SFLDG01121">
    <property type="entry name" value="Diphthamide_biosynthesis"/>
    <property type="match status" value="1"/>
</dbReference>
<dbReference type="EMBL" id="JAACXV010014024">
    <property type="protein sequence ID" value="KAF7271016.1"/>
    <property type="molecule type" value="Genomic_DNA"/>
</dbReference>
<evidence type="ECO:0000256" key="6">
    <source>
        <dbReference type="ARBA" id="ARBA00023014"/>
    </source>
</evidence>
<gene>
    <name evidence="7" type="ORF">GWI33_016049</name>
</gene>
<comment type="pathway">
    <text evidence="2">Protein modification; peptidyl-diphthamide biosynthesis.</text>
</comment>
<keyword evidence="6" id="KW-0411">Iron-sulfur</keyword>
<comment type="cofactor">
    <cofactor evidence="1">
        <name>[4Fe-4S] cluster</name>
        <dbReference type="ChEBI" id="CHEBI:49883"/>
    </cofactor>
</comment>
<evidence type="ECO:0000256" key="3">
    <source>
        <dbReference type="ARBA" id="ARBA00006179"/>
    </source>
</evidence>
<evidence type="ECO:0000256" key="1">
    <source>
        <dbReference type="ARBA" id="ARBA00001966"/>
    </source>
</evidence>
<dbReference type="InterPro" id="IPR016435">
    <property type="entry name" value="DPH1/DPH2"/>
</dbReference>
<dbReference type="Gene3D" id="3.40.50.11840">
    <property type="entry name" value="Diphthamide synthesis DPH1/DPH2 domain 1"/>
    <property type="match status" value="1"/>
</dbReference>
<accession>A0A834M3R6</accession>
<dbReference type="OrthoDB" id="449241at2759"/>
<dbReference type="AlphaFoldDB" id="A0A834M3R6"/>
<dbReference type="InterPro" id="IPR042263">
    <property type="entry name" value="DPH1/DPH2_1"/>
</dbReference>
<keyword evidence="5" id="KW-0408">Iron</keyword>
<evidence type="ECO:0000256" key="4">
    <source>
        <dbReference type="ARBA" id="ARBA00022723"/>
    </source>
</evidence>
<evidence type="ECO:0000313" key="8">
    <source>
        <dbReference type="Proteomes" id="UP000625711"/>
    </source>
</evidence>
<comment type="similarity">
    <text evidence="3">Belongs to the DPH1/DPH2 family. DPH2 subfamily.</text>
</comment>
<evidence type="ECO:0000256" key="5">
    <source>
        <dbReference type="ARBA" id="ARBA00023004"/>
    </source>
</evidence>
<dbReference type="PANTHER" id="PTHR10762:SF2">
    <property type="entry name" value="2-(3-AMINO-3-CARBOXYPROPYL)HISTIDINE SYNTHASE SUBUNIT 2"/>
    <property type="match status" value="1"/>
</dbReference>
<dbReference type="Proteomes" id="UP000625711">
    <property type="component" value="Unassembled WGS sequence"/>
</dbReference>
<dbReference type="PANTHER" id="PTHR10762">
    <property type="entry name" value="DIPHTHAMIDE BIOSYNTHESIS PROTEIN"/>
    <property type="match status" value="1"/>
</dbReference>
<name>A0A834M3R6_RHYFE</name>
<dbReference type="InterPro" id="IPR042265">
    <property type="entry name" value="DPH1/DPH2_3"/>
</dbReference>
<dbReference type="SFLD" id="SFLDS00032">
    <property type="entry name" value="Radical_SAM_3-amino-3-carboxyp"/>
    <property type="match status" value="1"/>
</dbReference>
<sequence length="427" mass="49075">MPQFFTDDSVTLEKQIDLTDKFIQTHEGDLNKIYDIDKCCQWIQSNKFKKVCLQFPDYLLADSTEVATCIQEKLGQTVYILGDTAYESCCIDYVAAAHINADAIIHYGVVCFSKPLNDIPYLYVYEKHNINLEELNTALSEFSIDKELVVLLLDTEFIYKIDEINTIVSKRNNIQVQRVDNDLLDLDDKIVVYAGSNLKKLENFNLIFKAKYFNILNRDKESYEITKYEIDPKIIKKRSYLIEKIRDAQTFGIVIGTVGVKNYMNVINRLKKLIELNNKKYYLISVGKPTIAKLANFLEIDIYIMITCSLNDIFDSRDYYKPLFSYDYNTYINTVQDINVISNTDVSLVTGKMRPHFSTMENILDTSKQNQVAVKEEGTVALNTNYGAGFLHERSWKGLEQNLGQTEAALVQDGRKGVAQSYQDELA</sequence>
<evidence type="ECO:0000256" key="2">
    <source>
        <dbReference type="ARBA" id="ARBA00005156"/>
    </source>
</evidence>
<reference evidence="7" key="1">
    <citation type="submission" date="2020-08" db="EMBL/GenBank/DDBJ databases">
        <title>Genome sequencing and assembly of the red palm weevil Rhynchophorus ferrugineus.</title>
        <authorList>
            <person name="Dias G.B."/>
            <person name="Bergman C.M."/>
            <person name="Manee M."/>
        </authorList>
    </citation>
    <scope>NUCLEOTIDE SEQUENCE</scope>
    <source>
        <strain evidence="7">AA-2017</strain>
        <tissue evidence="7">Whole larva</tissue>
    </source>
</reference>
<dbReference type="UniPathway" id="UPA00559"/>
<dbReference type="GO" id="GO:0090560">
    <property type="term" value="F:2-(3-amino-3-carboxypropyl)histidine synthase activity"/>
    <property type="evidence" value="ECO:0007669"/>
    <property type="project" value="InterPro"/>
</dbReference>
<organism evidence="7 8">
    <name type="scientific">Rhynchophorus ferrugineus</name>
    <name type="common">Red palm weevil</name>
    <name type="synonym">Curculio ferrugineus</name>
    <dbReference type="NCBI Taxonomy" id="354439"/>
    <lineage>
        <taxon>Eukaryota</taxon>
        <taxon>Metazoa</taxon>
        <taxon>Ecdysozoa</taxon>
        <taxon>Arthropoda</taxon>
        <taxon>Hexapoda</taxon>
        <taxon>Insecta</taxon>
        <taxon>Pterygota</taxon>
        <taxon>Neoptera</taxon>
        <taxon>Endopterygota</taxon>
        <taxon>Coleoptera</taxon>
        <taxon>Polyphaga</taxon>
        <taxon>Cucujiformia</taxon>
        <taxon>Curculionidae</taxon>
        <taxon>Dryophthorinae</taxon>
        <taxon>Rhynchophorus</taxon>
    </lineage>
</organism>
<dbReference type="FunFam" id="3.40.50.11860:FF:000001">
    <property type="entry name" value="2-(3-amino-3-carboxypropyl)histidine synthase subunit 2"/>
    <property type="match status" value="1"/>
</dbReference>
<keyword evidence="8" id="KW-1185">Reference proteome</keyword>
<dbReference type="GO" id="GO:0046872">
    <property type="term" value="F:metal ion binding"/>
    <property type="evidence" value="ECO:0007669"/>
    <property type="project" value="UniProtKB-KW"/>
</dbReference>
<dbReference type="GO" id="GO:0051536">
    <property type="term" value="F:iron-sulfur cluster binding"/>
    <property type="evidence" value="ECO:0007669"/>
    <property type="project" value="UniProtKB-KW"/>
</dbReference>
<comment type="caution">
    <text evidence="7">The sequence shown here is derived from an EMBL/GenBank/DDBJ whole genome shotgun (WGS) entry which is preliminary data.</text>
</comment>
<dbReference type="NCBIfam" id="TIGR00322">
    <property type="entry name" value="diphth2_R"/>
    <property type="match status" value="1"/>
</dbReference>
<proteinExistence type="inferred from homology"/>
<protein>
    <recommendedName>
        <fullName evidence="9">2-(3-amino-3-carboxypropyl)histidine synthase</fullName>
    </recommendedName>
</protein>
<evidence type="ECO:0000313" key="7">
    <source>
        <dbReference type="EMBL" id="KAF7271016.1"/>
    </source>
</evidence>
<dbReference type="Gene3D" id="3.40.50.11860">
    <property type="entry name" value="Diphthamide synthesis DPH1/DPH2 domain 3"/>
    <property type="match status" value="1"/>
</dbReference>